<dbReference type="Proteomes" id="UP001500665">
    <property type="component" value="Unassembled WGS sequence"/>
</dbReference>
<reference evidence="3" key="1">
    <citation type="journal article" date="2019" name="Int. J. Syst. Evol. Microbiol.">
        <title>The Global Catalogue of Microorganisms (GCM) 10K type strain sequencing project: providing services to taxonomists for standard genome sequencing and annotation.</title>
        <authorList>
            <consortium name="The Broad Institute Genomics Platform"/>
            <consortium name="The Broad Institute Genome Sequencing Center for Infectious Disease"/>
            <person name="Wu L."/>
            <person name="Ma J."/>
        </authorList>
    </citation>
    <scope>NUCLEOTIDE SEQUENCE [LARGE SCALE GENOMIC DNA]</scope>
    <source>
        <strain evidence="3">JCM 10696</strain>
    </source>
</reference>
<evidence type="ECO:0000256" key="1">
    <source>
        <dbReference type="SAM" id="MobiDB-lite"/>
    </source>
</evidence>
<evidence type="ECO:0000313" key="3">
    <source>
        <dbReference type="Proteomes" id="UP001500665"/>
    </source>
</evidence>
<proteinExistence type="predicted"/>
<sequence length="68" mass="7044">MAATAAAAPAASRVLDRRERMKLGMGAPQGGGRPVKAGHVAFMTPPLVETYAAPFGAGRRRVEQEPVG</sequence>
<comment type="caution">
    <text evidence="2">The sequence shown here is derived from an EMBL/GenBank/DDBJ whole genome shotgun (WGS) entry which is preliminary data.</text>
</comment>
<name>A0ABP4BYE7_9ACTN</name>
<organism evidence="2 3">
    <name type="scientific">Actinocorallia libanotica</name>
    <dbReference type="NCBI Taxonomy" id="46162"/>
    <lineage>
        <taxon>Bacteria</taxon>
        <taxon>Bacillati</taxon>
        <taxon>Actinomycetota</taxon>
        <taxon>Actinomycetes</taxon>
        <taxon>Streptosporangiales</taxon>
        <taxon>Thermomonosporaceae</taxon>
        <taxon>Actinocorallia</taxon>
    </lineage>
</organism>
<protein>
    <submittedName>
        <fullName evidence="2">Uncharacterized protein</fullName>
    </submittedName>
</protein>
<gene>
    <name evidence="2" type="ORF">GCM10009550_44240</name>
</gene>
<feature type="region of interest" description="Disordered" evidence="1">
    <location>
        <begin position="1"/>
        <end position="38"/>
    </location>
</feature>
<accession>A0ABP4BYE7</accession>
<dbReference type="EMBL" id="BAAAHH010000018">
    <property type="protein sequence ID" value="GAA0957196.1"/>
    <property type="molecule type" value="Genomic_DNA"/>
</dbReference>
<feature type="compositionally biased region" description="Low complexity" evidence="1">
    <location>
        <begin position="1"/>
        <end position="11"/>
    </location>
</feature>
<evidence type="ECO:0000313" key="2">
    <source>
        <dbReference type="EMBL" id="GAA0957196.1"/>
    </source>
</evidence>
<keyword evidence="3" id="KW-1185">Reference proteome</keyword>